<feature type="compositionally biased region" description="Basic and acidic residues" evidence="2">
    <location>
        <begin position="770"/>
        <end position="799"/>
    </location>
</feature>
<dbReference type="PANTHER" id="PTHR31915:SF6">
    <property type="entry name" value="SKICH DOMAIN-CONTAINING PROTEIN"/>
    <property type="match status" value="1"/>
</dbReference>
<feature type="region of interest" description="Disordered" evidence="2">
    <location>
        <begin position="2568"/>
        <end position="2718"/>
    </location>
</feature>
<feature type="region of interest" description="Disordered" evidence="2">
    <location>
        <begin position="491"/>
        <end position="510"/>
    </location>
</feature>
<feature type="region of interest" description="Disordered" evidence="2">
    <location>
        <begin position="3853"/>
        <end position="4089"/>
    </location>
</feature>
<feature type="compositionally biased region" description="Basic and acidic residues" evidence="2">
    <location>
        <begin position="580"/>
        <end position="589"/>
    </location>
</feature>
<feature type="region of interest" description="Disordered" evidence="2">
    <location>
        <begin position="1667"/>
        <end position="1690"/>
    </location>
</feature>
<feature type="compositionally biased region" description="Low complexity" evidence="2">
    <location>
        <begin position="2910"/>
        <end position="2919"/>
    </location>
</feature>
<feature type="region of interest" description="Disordered" evidence="2">
    <location>
        <begin position="315"/>
        <end position="422"/>
    </location>
</feature>
<accession>A0A0G4H170</accession>
<feature type="region of interest" description="Disordered" evidence="2">
    <location>
        <begin position="1258"/>
        <end position="1458"/>
    </location>
</feature>
<feature type="compositionally biased region" description="Low complexity" evidence="2">
    <location>
        <begin position="25"/>
        <end position="37"/>
    </location>
</feature>
<feature type="region of interest" description="Disordered" evidence="2">
    <location>
        <begin position="2303"/>
        <end position="2546"/>
    </location>
</feature>
<feature type="compositionally biased region" description="Gly residues" evidence="2">
    <location>
        <begin position="2686"/>
        <end position="2703"/>
    </location>
</feature>
<feature type="compositionally biased region" description="Acidic residues" evidence="2">
    <location>
        <begin position="2763"/>
        <end position="2777"/>
    </location>
</feature>
<feature type="compositionally biased region" description="Basic and acidic residues" evidence="2">
    <location>
        <begin position="596"/>
        <end position="613"/>
    </location>
</feature>
<feature type="compositionally biased region" description="Low complexity" evidence="2">
    <location>
        <begin position="3973"/>
        <end position="3984"/>
    </location>
</feature>
<feature type="compositionally biased region" description="Gly residues" evidence="2">
    <location>
        <begin position="3151"/>
        <end position="3164"/>
    </location>
</feature>
<organism evidence="3">
    <name type="scientific">Chromera velia CCMP2878</name>
    <dbReference type="NCBI Taxonomy" id="1169474"/>
    <lineage>
        <taxon>Eukaryota</taxon>
        <taxon>Sar</taxon>
        <taxon>Alveolata</taxon>
        <taxon>Colpodellida</taxon>
        <taxon>Chromeraceae</taxon>
        <taxon>Chromera</taxon>
    </lineage>
</organism>
<evidence type="ECO:0000256" key="1">
    <source>
        <dbReference type="SAM" id="Coils"/>
    </source>
</evidence>
<feature type="region of interest" description="Disordered" evidence="2">
    <location>
        <begin position="1852"/>
        <end position="2123"/>
    </location>
</feature>
<feature type="compositionally biased region" description="Basic and acidic residues" evidence="2">
    <location>
        <begin position="2451"/>
        <end position="2475"/>
    </location>
</feature>
<feature type="compositionally biased region" description="Basic and acidic residues" evidence="2">
    <location>
        <begin position="14"/>
        <end position="24"/>
    </location>
</feature>
<feature type="region of interest" description="Disordered" evidence="2">
    <location>
        <begin position="3004"/>
        <end position="3104"/>
    </location>
</feature>
<feature type="compositionally biased region" description="Basic and acidic residues" evidence="2">
    <location>
        <begin position="997"/>
        <end position="1013"/>
    </location>
</feature>
<feature type="compositionally biased region" description="Low complexity" evidence="2">
    <location>
        <begin position="3919"/>
        <end position="3937"/>
    </location>
</feature>
<feature type="compositionally biased region" description="Basic and acidic residues" evidence="2">
    <location>
        <begin position="2181"/>
        <end position="2195"/>
    </location>
</feature>
<feature type="region of interest" description="Disordered" evidence="2">
    <location>
        <begin position="3367"/>
        <end position="3475"/>
    </location>
</feature>
<dbReference type="InterPro" id="IPR051002">
    <property type="entry name" value="UBA_autophagy_assoc_protein"/>
</dbReference>
<feature type="compositionally biased region" description="Low complexity" evidence="2">
    <location>
        <begin position="3378"/>
        <end position="3387"/>
    </location>
</feature>
<feature type="region of interest" description="Disordered" evidence="2">
    <location>
        <begin position="119"/>
        <end position="144"/>
    </location>
</feature>
<feature type="compositionally biased region" description="Low complexity" evidence="2">
    <location>
        <begin position="1037"/>
        <end position="1064"/>
    </location>
</feature>
<feature type="region of interest" description="Disordered" evidence="2">
    <location>
        <begin position="580"/>
        <end position="613"/>
    </location>
</feature>
<feature type="compositionally biased region" description="Basic and acidic residues" evidence="2">
    <location>
        <begin position="2077"/>
        <end position="2100"/>
    </location>
</feature>
<feature type="region of interest" description="Disordered" evidence="2">
    <location>
        <begin position="1197"/>
        <end position="1231"/>
    </location>
</feature>
<feature type="region of interest" description="Disordered" evidence="2">
    <location>
        <begin position="2150"/>
        <end position="2196"/>
    </location>
</feature>
<feature type="compositionally biased region" description="Polar residues" evidence="2">
    <location>
        <begin position="2167"/>
        <end position="2180"/>
    </location>
</feature>
<feature type="compositionally biased region" description="Low complexity" evidence="2">
    <location>
        <begin position="1940"/>
        <end position="1950"/>
    </location>
</feature>
<feature type="compositionally biased region" description="Basic residues" evidence="2">
    <location>
        <begin position="3058"/>
        <end position="3070"/>
    </location>
</feature>
<dbReference type="VEuPathDB" id="CryptoDB:Cvel_823"/>
<feature type="region of interest" description="Disordered" evidence="2">
    <location>
        <begin position="731"/>
        <end position="750"/>
    </location>
</feature>
<feature type="compositionally biased region" description="Polar residues" evidence="2">
    <location>
        <begin position="2514"/>
        <end position="2523"/>
    </location>
</feature>
<feature type="compositionally biased region" description="Basic and acidic residues" evidence="2">
    <location>
        <begin position="882"/>
        <end position="895"/>
    </location>
</feature>
<feature type="region of interest" description="Disordered" evidence="2">
    <location>
        <begin position="66"/>
        <end position="98"/>
    </location>
</feature>
<feature type="compositionally biased region" description="Basic and acidic residues" evidence="2">
    <location>
        <begin position="1398"/>
        <end position="1415"/>
    </location>
</feature>
<feature type="region of interest" description="Disordered" evidence="2">
    <location>
        <begin position="2257"/>
        <end position="2289"/>
    </location>
</feature>
<dbReference type="PANTHER" id="PTHR31915">
    <property type="entry name" value="SKICH DOMAIN-CONTAINING PROTEIN"/>
    <property type="match status" value="1"/>
</dbReference>
<feature type="compositionally biased region" description="Gly residues" evidence="2">
    <location>
        <begin position="2036"/>
        <end position="2046"/>
    </location>
</feature>
<feature type="region of interest" description="Disordered" evidence="2">
    <location>
        <begin position="2230"/>
        <end position="2249"/>
    </location>
</feature>
<feature type="compositionally biased region" description="Basic and acidic residues" evidence="2">
    <location>
        <begin position="1470"/>
        <end position="1479"/>
    </location>
</feature>
<feature type="compositionally biased region" description="Basic and acidic residues" evidence="2">
    <location>
        <begin position="980"/>
        <end position="989"/>
    </location>
</feature>
<feature type="compositionally biased region" description="Basic and acidic residues" evidence="2">
    <location>
        <begin position="1951"/>
        <end position="1961"/>
    </location>
</feature>
<feature type="compositionally biased region" description="Low complexity" evidence="2">
    <location>
        <begin position="3082"/>
        <end position="3103"/>
    </location>
</feature>
<feature type="compositionally biased region" description="Basic and acidic residues" evidence="2">
    <location>
        <begin position="3593"/>
        <end position="3613"/>
    </location>
</feature>
<feature type="region of interest" description="Disordered" evidence="2">
    <location>
        <begin position="1567"/>
        <end position="1602"/>
    </location>
</feature>
<feature type="compositionally biased region" description="Polar residues" evidence="2">
    <location>
        <begin position="75"/>
        <end position="85"/>
    </location>
</feature>
<dbReference type="EMBL" id="CDMZ01001766">
    <property type="protein sequence ID" value="CEM37302.1"/>
    <property type="molecule type" value="Genomic_DNA"/>
</dbReference>
<feature type="compositionally biased region" description="Basic and acidic residues" evidence="2">
    <location>
        <begin position="2021"/>
        <end position="2035"/>
    </location>
</feature>
<feature type="compositionally biased region" description="Acidic residues" evidence="2">
    <location>
        <begin position="2662"/>
        <end position="2671"/>
    </location>
</feature>
<proteinExistence type="predicted"/>
<gene>
    <name evidence="3" type="ORF">Cvel_823</name>
</gene>
<name>A0A0G4H170_9ALVE</name>
<feature type="region of interest" description="Disordered" evidence="2">
    <location>
        <begin position="3500"/>
        <end position="3737"/>
    </location>
</feature>
<protein>
    <submittedName>
        <fullName evidence="3">Uncharacterized protein</fullName>
    </submittedName>
</protein>
<feature type="compositionally biased region" description="Low complexity" evidence="2">
    <location>
        <begin position="2951"/>
        <end position="2977"/>
    </location>
</feature>
<keyword evidence="1" id="KW-0175">Coiled coil</keyword>
<feature type="region of interest" description="Disordered" evidence="2">
    <location>
        <begin position="2734"/>
        <end position="2981"/>
    </location>
</feature>
<feature type="region of interest" description="Disordered" evidence="2">
    <location>
        <begin position="764"/>
        <end position="848"/>
    </location>
</feature>
<feature type="compositionally biased region" description="Basic and acidic residues" evidence="2">
    <location>
        <begin position="1879"/>
        <end position="1900"/>
    </location>
</feature>
<feature type="compositionally biased region" description="Basic and acidic residues" evidence="2">
    <location>
        <begin position="2000"/>
        <end position="2009"/>
    </location>
</feature>
<feature type="compositionally biased region" description="Basic and acidic residues" evidence="2">
    <location>
        <begin position="3132"/>
        <end position="3141"/>
    </location>
</feature>
<feature type="compositionally biased region" description="Low complexity" evidence="2">
    <location>
        <begin position="212"/>
        <end position="231"/>
    </location>
</feature>
<feature type="compositionally biased region" description="Basic and acidic residues" evidence="2">
    <location>
        <begin position="2617"/>
        <end position="2630"/>
    </location>
</feature>
<feature type="compositionally biased region" description="Basic and acidic residues" evidence="2">
    <location>
        <begin position="963"/>
        <end position="973"/>
    </location>
</feature>
<feature type="region of interest" description="Disordered" evidence="2">
    <location>
        <begin position="865"/>
        <end position="895"/>
    </location>
</feature>
<evidence type="ECO:0000256" key="2">
    <source>
        <dbReference type="SAM" id="MobiDB-lite"/>
    </source>
</evidence>
<feature type="region of interest" description="Disordered" evidence="2">
    <location>
        <begin position="524"/>
        <end position="557"/>
    </location>
</feature>
<feature type="compositionally biased region" description="Basic and acidic residues" evidence="2">
    <location>
        <begin position="2752"/>
        <end position="2762"/>
    </location>
</feature>
<feature type="compositionally biased region" description="Low complexity" evidence="2">
    <location>
        <begin position="1962"/>
        <end position="1976"/>
    </location>
</feature>
<feature type="compositionally biased region" description="Basic and acidic residues" evidence="2">
    <location>
        <begin position="3714"/>
        <end position="3724"/>
    </location>
</feature>
<feature type="compositionally biased region" description="Low complexity" evidence="2">
    <location>
        <begin position="341"/>
        <end position="352"/>
    </location>
</feature>
<reference evidence="3" key="1">
    <citation type="submission" date="2014-11" db="EMBL/GenBank/DDBJ databases">
        <authorList>
            <person name="Otto D Thomas"/>
            <person name="Naeem Raeece"/>
        </authorList>
    </citation>
    <scope>NUCLEOTIDE SEQUENCE</scope>
</reference>
<feature type="region of interest" description="Disordered" evidence="2">
    <location>
        <begin position="1821"/>
        <end position="1840"/>
    </location>
</feature>
<feature type="compositionally biased region" description="Basic and acidic residues" evidence="2">
    <location>
        <begin position="1359"/>
        <end position="1385"/>
    </location>
</feature>
<feature type="coiled-coil region" evidence="1">
    <location>
        <begin position="3299"/>
        <end position="3326"/>
    </location>
</feature>
<feature type="compositionally biased region" description="Basic residues" evidence="2">
    <location>
        <begin position="2892"/>
        <end position="2909"/>
    </location>
</feature>
<feature type="compositionally biased region" description="Basic and acidic residues" evidence="2">
    <location>
        <begin position="3858"/>
        <end position="3869"/>
    </location>
</feature>
<feature type="compositionally biased region" description="Basic and acidic residues" evidence="2">
    <location>
        <begin position="808"/>
        <end position="836"/>
    </location>
</feature>
<feature type="region of interest" description="Disordered" evidence="2">
    <location>
        <begin position="1"/>
        <end position="47"/>
    </location>
</feature>
<feature type="compositionally biased region" description="Basic and acidic residues" evidence="2">
    <location>
        <begin position="86"/>
        <end position="98"/>
    </location>
</feature>
<feature type="region of interest" description="Disordered" evidence="2">
    <location>
        <begin position="1463"/>
        <end position="1482"/>
    </location>
</feature>
<feature type="compositionally biased region" description="Low complexity" evidence="2">
    <location>
        <begin position="3014"/>
        <end position="3034"/>
    </location>
</feature>
<sequence length="4108" mass="439394">MLKNVGKLVGRGGGKKDKDKEEASTTRGAGAASSTSRQDVGESLDETQALRGMIDELVTKNAELEKEKEQLQKQRAATPSSSSGADETKLRHQLEEARSEIERLSASEAILKEVMQEAEAAKKKAEAEQQKAEEALGSAIGEKSTLQMQMMNMENEMGDRERRAAQKEAQAEKDLAAAKEMQKGLEEEKEALKKQADNLSEQLKEEREEMAKLQTALAAAEAAKASLAATSGNSTDRLNELQEEVDRLKRDKEVLEAREKQQEELAKAKENEPVVPSDREIELEVEVDGLKDRLQDAEKDLQAEKQRVVQVEETARNEREALQKSLQQAEAEKESLQTEMAAASAAAAAAAAPVVDVGAEREREKEKEKLREELERERQESSMKDKQIEELERQVENETSRSEQLQRERDEAKDERVREQGDFLTKEQDLLERLAAAEALAAASAAGSSAVEDVQEELEKERATVRRLEVDLQAERSGALVLQEELREKEKELSEAQAGAKSSIEMKEREKELEKEISDLRLKAKEAEEAAEASEEKLKLAEEKVETQERESQETAQKVITLTASVGTLETKLAALERERDQLQQKADDAASTADQLRDLKEKEEEGKSAEEMEAKIKELSKEITTLEESLEATKEELSDAKLELTLAESSRLEQDELHKAHIRDLQENLDEMKRKMAQQKEEFEEQVETEKIAAVALLTELEGLKSELSTVQTAAESAEKEKAHLEEKLKEIKREEEAASGEANRQRTEAERLAAQIAVMQAAEASRGASDEERMAEAARQEEQIQALEKEAAEERTKGQAAQTVLEELRSSVSQKDDQISSLKDEVAEKEKEASALRQAAADDSAELASLRAAVSGAAAEQAALAEKEREASVSAQKAAAAERERATLEKEVSKLSAEKNELQKRLDESEAESQQLLVAKMELQELRAEMDAQKGRRTSEGGDSAAPRSPSGLPPLPPPSVDKEKEKEDDKKKKKKEKEKEKKDKGGRGFLGFGRRRDKDGSKAGSSDRDSSPATGSVDRDGGGDSGSDGEGASERASGAGSPARVAPVAVAGSAAALSSSPSGGGKQRETELEEQIERLSLQFHQEQAKREELEKQLAESNSHIAVLEKDGGTSKGTVSEDEYKEKCRALEAAEAKLESERKALESLELALAATVPREAHEAAIREQEEAAEVEREKLDSRLKELEVEVEGKEKEVRRLEGEVAEKEREGKAKEAELEEKRKKVQDLEAKVEEKEKEAAAAREKAAAAAVVPLAALAVDSGDSEAVQRERERADRLKEDLAASEERSRDLQKEMDSLREENAQLLQDKLDLQELRAGMDARRPSQTTQQAGDRDETGAGAALAGAVVASGLPPPHPKQEEAEDDKKKKDKKGKKDKDKDKKDKKGSRRGFLGFGGRRDKDKDSKGSSERDDSPATGSIAGGTERESQDQTDSEGEEQTAKSARSPSVIAPSTSAAGATVLASGAAADARDRERALQQEEEMERLNLALCQEQTRREDVEKQLASSEAEVAALRATPGSPDADRKLREELAAASAALIARQSELEKEQRAVAELHEALALSIPREAHSEALKEADERGETKAREASEAAEMKTAEAKAESAKLQEELAALQGELQEKAEELDATVDKAASALSDSLRARQEAQADRDLASRLEVEMASVRQQMRRVEMDAEEQQRKSREFREQVEGERRQLLSAKSVAEAERTTALEDLKKVTSEMDTVSSDLERSQERLGRLEVEVVPLRKKSKAVSAFLKRASGLSEAVSQLSKQHRQIAATTRKDLERTRRDMSDLVFERLTAERHRWDHPDLDGLVVAEMQRRLADEREKTRKKEAAELRTDDGESLKLYTAAAALAETQREPAGSAWPSAAPEEDGGGAGGLRDRVERLRLQVDLQGRSREVEAAEAGVGETDGQAERAEPGFSTSVFGYAPGGSAGGRRGSRQGQGSSPSPSRSRERQREREGSPSSLGGSPSAVVPPGEGGDGRTRHSGGKSGRGRSGEMGADRKGESGERGVWTESVDQSDGGRRGSREAGRRGESGGGSGKGRGGCDTDPTSNVSPSRLLGGTETRGGRSISPGRGDLHDGGDECFMHGDDDLMRRVPKDASPTRGGGQSPSSPAMSLSVRIRDDLTGMDEHLFASASLNDARPLDVTVRSPSSAANQADMGGLEVTSTGGAQISLQPSRRTEGGERRGGERDSGAANRLLAEIRDIIDLSCAYDQRIEQIVAGTEKKLAGGVPGSPGLPQKDEGGRAEVLDVQEKEREGGTEIQEHEIITSHSPPRDRSQYISKEQHEKVPYSLASVSTRGGITHSGSVPPVPRSYALSQSRTAEIFSHDSHAPSPSAVHEGQPFPSLHLESALPVHAHPPMSHASPYSTVIPGSPARVVAPFAGSSPSRDSRGEGGSVGRGRPRQTASPGGYADIAARRSRGGGSVRSPFNPLRQAGGAPGRPPVSSGHREDPAAADKLEGECPCPLHDHPFVRQGNEGSAAERPRSPPVFVSPPQSNRTSPSPRWESPGKATSSAQAQSALKEETRAALSLHEGGILSPEDVRECRERTRGVLLGGPLGEGVEYLEAPQQGGGARGTLPVIEEADWEATGGGQQVGEMAVERGKGKQSSSPAPRRDDDRAEKERGGLKGGSGKGKHPKGSSGLSGGCRGGKKKGGVAENEDDSDEEDPHGAAMASGGRKGAKGLGGGGRGNTGQQGEIGDGNLVEQEAGGGVSREDEAVLLVKALVKQLWSSRVTSEGPLGLSDEDLDGKGGRERGEESSEESEDESEGSEGEEGGKKAREGASRKGEGKQAGGTVAHRSGDPGDEHDDENESSEDEEEESDGGETGNLLNGPPAQRDPGGRKSKHNVWGGTDDGSVHDVWAGTDQTSKDSDEEEDVNSPMTSALMMQKKKVKKNKKTGGSHRSSRSAAASASHALPSVGVPAELQAARSSLLEPPGPSAQQKKKQSTTTSRPPLSPSRPSAASAQALAGQPTGMQRKSEVVRAFEAILYDLCLSDGVSVGEQAHGTGQPRASRSSLAPSGSPSEVVGVVGEKGRKGLDTSGGTEQETEAGGISRRKSGRKSRAKRGSGAGGGRESLAETAGALEGGASLHSSSAAAAEMESEFNRFIEGLSAAADTAPFELPSSLRRGLEELRRETAGNVQPAGGKETGVGKKGSGVFGGPSRVPFQIPEEAQAASKLACGGDANAVEEDFLRRSASPHRSLVPPKRQETHSAQTQTAGGLFSEPPDALVVAHLEKVVKSLEEEAQENTQKALEAARGLELAEARATQLSSSLQHASRLLEERDLDLQDKGRELLDLKSAQMEAQREIAELKAALDAARTHCERCGERDMEVQRLTLLLRNREVESRALSMALQRDWRQLQSQMDSLKKQQKPKQQQQQQQQETHSSASNQVRKKPQAADQQRGAALRPMTDQSPTQVPAGGGVPSRWSSSVTSPPPPHQRPLGEPVRAKGAGQKNGSSVSVPPCKRCSPSPVPVHAAARQRTERVHIKIACRQSPPPTSALLELSPQTDPSAHEKTGGAKKTTVSRLPAPLIARTEPAVAEGTRLRPRRLLSGSSTEGARGRFETGGDSLTLSPEDSPESPRSIQAEIDRLRQLGFPRGKERERESGESDGSANVQGKDGEGGAYRAGFPSPIRPLRPRTDHIPASSALTSSPPPSGVSPGGAEREVGGEMGVDGDVAIGYHPDVPLPPSSEWTFRDEWQARTITQAQDEKEKERAERASGNAPSLGASVNSRAGTGMGMGMGGPPSGLSQPADGPLEGKGMGALLHRLPPEVRHRFLATSASFDRSFSHREHQQASGPSLQSLEGGGVGVPLVGALLGSSLRGRAGTPARAGPLLTSSAAAAVVNSASWQKRQEEGGERGEVGEVEQESPPPGLAEEWAIEAERTREEGGGYSPPRCTVKLRVPSPRKQNFASSNAPPVSAATATVSVTAQSRPASPNREKEHLLDTEAVGVEGGVGSLPGPSCRPSPSTESPSHSPNTAGRGTGGVKRSPILSEAPPPVSLSAVVTTRPADFPDLGSGEPFVGSSGSAVDGDAVAVGGSPGGVTSKLSRARNEHKAAVLQQQQQQGRGTARSPQRLSVAEQLADAEKRLAALQERAERWD</sequence>
<feature type="compositionally biased region" description="Basic and acidic residues" evidence="2">
    <location>
        <begin position="157"/>
        <end position="211"/>
    </location>
</feature>
<feature type="compositionally biased region" description="Acidic residues" evidence="2">
    <location>
        <begin position="2809"/>
        <end position="2827"/>
    </location>
</feature>
<feature type="compositionally biased region" description="Basic and acidic residues" evidence="2">
    <location>
        <begin position="2778"/>
        <end position="2793"/>
    </location>
</feature>
<feature type="region of interest" description="Disordered" evidence="2">
    <location>
        <begin position="929"/>
        <end position="1078"/>
    </location>
</feature>
<feature type="compositionally biased region" description="Basic and acidic residues" evidence="2">
    <location>
        <begin position="929"/>
        <end position="942"/>
    </location>
</feature>
<feature type="compositionally biased region" description="Basic and acidic residues" evidence="2">
    <location>
        <begin position="119"/>
        <end position="134"/>
    </location>
</feature>
<feature type="compositionally biased region" description="Basic and acidic residues" evidence="2">
    <location>
        <begin position="524"/>
        <end position="553"/>
    </location>
</feature>
<evidence type="ECO:0000313" key="3">
    <source>
        <dbReference type="EMBL" id="CEM37302.1"/>
    </source>
</evidence>
<feature type="region of interest" description="Disordered" evidence="2">
    <location>
        <begin position="3130"/>
        <end position="3169"/>
    </location>
</feature>
<feature type="region of interest" description="Disordered" evidence="2">
    <location>
        <begin position="3197"/>
        <end position="3228"/>
    </location>
</feature>
<feature type="region of interest" description="Disordered" evidence="2">
    <location>
        <begin position="157"/>
        <end position="238"/>
    </location>
</feature>
<feature type="compositionally biased region" description="Basic and acidic residues" evidence="2">
    <location>
        <begin position="1268"/>
        <end position="1325"/>
    </location>
</feature>
<feature type="compositionally biased region" description="Low complexity" evidence="2">
    <location>
        <begin position="1340"/>
        <end position="1353"/>
    </location>
</feature>
<feature type="coiled-coil region" evidence="1">
    <location>
        <begin position="1498"/>
        <end position="1549"/>
    </location>
</feature>
<feature type="compositionally biased region" description="Basic and acidic residues" evidence="2">
    <location>
        <begin position="358"/>
        <end position="422"/>
    </location>
</feature>